<protein>
    <submittedName>
        <fullName evidence="2">Uncharacterized protein</fullName>
    </submittedName>
</protein>
<organism evidence="2 3">
    <name type="scientific">Porites evermanni</name>
    <dbReference type="NCBI Taxonomy" id="104178"/>
    <lineage>
        <taxon>Eukaryota</taxon>
        <taxon>Metazoa</taxon>
        <taxon>Cnidaria</taxon>
        <taxon>Anthozoa</taxon>
        <taxon>Hexacorallia</taxon>
        <taxon>Scleractinia</taxon>
        <taxon>Fungiina</taxon>
        <taxon>Poritidae</taxon>
        <taxon>Porites</taxon>
    </lineage>
</organism>
<gene>
    <name evidence="2" type="ORF">PEVE_00017909</name>
</gene>
<feature type="region of interest" description="Disordered" evidence="1">
    <location>
        <begin position="112"/>
        <end position="137"/>
    </location>
</feature>
<comment type="caution">
    <text evidence="2">The sequence shown here is derived from an EMBL/GenBank/DDBJ whole genome shotgun (WGS) entry which is preliminary data.</text>
</comment>
<evidence type="ECO:0000313" key="2">
    <source>
        <dbReference type="EMBL" id="CAH3187772.1"/>
    </source>
</evidence>
<sequence length="257" mass="29533">MPSGPRSGTHEPSRDSFSMLLKSFKKVREILDDFDHLKEGLLFSSFTPLDLEQFFTGIRTPARPTPDMNDYASRRPSCILESKERLYQSSLTFYTGPQSHHTHRKLGLKAPEWLRKSHGKSNEDVDEETSAEEKERQKKALQGFAKEFGRGIRQQRTRGKTKERPGTLPPALSVFRRNASAHGEVDQLKEVQGSEGQTTVHDAVEEYEIIFSKGDVVTLKHNYKRYIIPFFLAVLSEDLHHNGDAFLEDRMSLRWLE</sequence>
<dbReference type="EMBL" id="CALNXI010002447">
    <property type="protein sequence ID" value="CAH3187772.1"/>
    <property type="molecule type" value="Genomic_DNA"/>
</dbReference>
<feature type="compositionally biased region" description="Basic and acidic residues" evidence="1">
    <location>
        <begin position="112"/>
        <end position="123"/>
    </location>
</feature>
<dbReference type="Proteomes" id="UP001159427">
    <property type="component" value="Unassembled WGS sequence"/>
</dbReference>
<evidence type="ECO:0000256" key="1">
    <source>
        <dbReference type="SAM" id="MobiDB-lite"/>
    </source>
</evidence>
<name>A0ABN8S7R6_9CNID</name>
<reference evidence="2 3" key="1">
    <citation type="submission" date="2022-05" db="EMBL/GenBank/DDBJ databases">
        <authorList>
            <consortium name="Genoscope - CEA"/>
            <person name="William W."/>
        </authorList>
    </citation>
    <scope>NUCLEOTIDE SEQUENCE [LARGE SCALE GENOMIC DNA]</scope>
</reference>
<accession>A0ABN8S7R6</accession>
<proteinExistence type="predicted"/>
<keyword evidence="3" id="KW-1185">Reference proteome</keyword>
<evidence type="ECO:0000313" key="3">
    <source>
        <dbReference type="Proteomes" id="UP001159427"/>
    </source>
</evidence>